<sequence>MDQAIAMLEKQTHIGQSRAFERQLSLSKFDYIRSIAVHRYLLLLKQNMSSKMESSLSVVSSMMPSNNGANDHRARKLREWAKFYIENQALPASHQGCHVKTKSLVNDEDVQNHCLTWLQSQTSDSISGTTLSHWVRTQLHINLELRDVVDIRERTAQRWI</sequence>
<dbReference type="RefSeq" id="XP_024578389.1">
    <property type="nucleotide sequence ID" value="XM_024727854.1"/>
</dbReference>
<organism evidence="1 2">
    <name type="scientific">Plasmopara halstedii</name>
    <name type="common">Downy mildew of sunflower</name>
    <dbReference type="NCBI Taxonomy" id="4781"/>
    <lineage>
        <taxon>Eukaryota</taxon>
        <taxon>Sar</taxon>
        <taxon>Stramenopiles</taxon>
        <taxon>Oomycota</taxon>
        <taxon>Peronosporomycetes</taxon>
        <taxon>Peronosporales</taxon>
        <taxon>Peronosporaceae</taxon>
        <taxon>Plasmopara</taxon>
    </lineage>
</organism>
<reference evidence="2" key="1">
    <citation type="submission" date="2014-09" db="EMBL/GenBank/DDBJ databases">
        <authorList>
            <person name="Sharma Rahul"/>
            <person name="Thines Marco"/>
        </authorList>
    </citation>
    <scope>NUCLEOTIDE SEQUENCE [LARGE SCALE GENOMIC DNA]</scope>
</reference>
<evidence type="ECO:0000313" key="1">
    <source>
        <dbReference type="EMBL" id="CEG42020.1"/>
    </source>
</evidence>
<dbReference type="Proteomes" id="UP000054928">
    <property type="component" value="Unassembled WGS sequence"/>
</dbReference>
<dbReference type="GeneID" id="36407382"/>
<proteinExistence type="predicted"/>
<keyword evidence="2" id="KW-1185">Reference proteome</keyword>
<dbReference type="EMBL" id="CCYD01000610">
    <property type="protein sequence ID" value="CEG42020.1"/>
    <property type="molecule type" value="Genomic_DNA"/>
</dbReference>
<name>A0A0P1AM58_PLAHL</name>
<protein>
    <submittedName>
        <fullName evidence="1">Uncharacterized protein</fullName>
    </submittedName>
</protein>
<accession>A0A0P1AM58</accession>
<dbReference type="AlphaFoldDB" id="A0A0P1AM58"/>
<evidence type="ECO:0000313" key="2">
    <source>
        <dbReference type="Proteomes" id="UP000054928"/>
    </source>
</evidence>
<dbReference type="OrthoDB" id="10044727at2759"/>